<keyword evidence="2" id="KW-1133">Transmembrane helix</keyword>
<keyword evidence="2" id="KW-0812">Transmembrane</keyword>
<evidence type="ECO:0000313" key="3">
    <source>
        <dbReference type="EMBL" id="PYE41102.1"/>
    </source>
</evidence>
<dbReference type="AlphaFoldDB" id="A0A2V4V4S8"/>
<dbReference type="OrthoDB" id="6658961at2"/>
<proteinExistence type="predicted"/>
<comment type="caution">
    <text evidence="3">The sequence shown here is derived from an EMBL/GenBank/DDBJ whole genome shotgun (WGS) entry which is preliminary data.</text>
</comment>
<sequence length="166" mass="18351">MKSQNMRPLSTKLSEESSTKSWKKWLLALILAMLFIGYLIWKSALSDTSTSLPVTKQIEATESISTPLNSVTSDLEDTDVPVSSNNQSLDPDAILSAPLPETDSLAKEESDRLNDETNRLVEQEKLLAEQLAMNKQLADMKAEQITLVEQQIAQLEASGTVKTEVK</sequence>
<keyword evidence="2" id="KW-0472">Membrane</keyword>
<evidence type="ECO:0000256" key="1">
    <source>
        <dbReference type="SAM" id="MobiDB-lite"/>
    </source>
</evidence>
<feature type="region of interest" description="Disordered" evidence="1">
    <location>
        <begin position="68"/>
        <end position="114"/>
    </location>
</feature>
<dbReference type="RefSeq" id="WP_110922063.1">
    <property type="nucleotide sequence ID" value="NZ_QJSU01000001.1"/>
</dbReference>
<organism evidence="3 4">
    <name type="scientific">Psychrobacter fozii</name>
    <dbReference type="NCBI Taxonomy" id="198480"/>
    <lineage>
        <taxon>Bacteria</taxon>
        <taxon>Pseudomonadati</taxon>
        <taxon>Pseudomonadota</taxon>
        <taxon>Gammaproteobacteria</taxon>
        <taxon>Moraxellales</taxon>
        <taxon>Moraxellaceae</taxon>
        <taxon>Psychrobacter</taxon>
    </lineage>
</organism>
<dbReference type="EMBL" id="QJSU01000001">
    <property type="protein sequence ID" value="PYE41102.1"/>
    <property type="molecule type" value="Genomic_DNA"/>
</dbReference>
<dbReference type="Proteomes" id="UP000247746">
    <property type="component" value="Unassembled WGS sequence"/>
</dbReference>
<protein>
    <submittedName>
        <fullName evidence="3">Uncharacterized protein</fullName>
    </submittedName>
</protein>
<keyword evidence="4" id="KW-1185">Reference proteome</keyword>
<evidence type="ECO:0000313" key="4">
    <source>
        <dbReference type="Proteomes" id="UP000247746"/>
    </source>
</evidence>
<accession>A0A2V4V4S8</accession>
<gene>
    <name evidence="3" type="ORF">DFP82_101423</name>
</gene>
<feature type="transmembrane region" description="Helical" evidence="2">
    <location>
        <begin position="21"/>
        <end position="41"/>
    </location>
</feature>
<name>A0A2V4V4S8_9GAMM</name>
<feature type="compositionally biased region" description="Basic and acidic residues" evidence="1">
    <location>
        <begin position="104"/>
        <end position="114"/>
    </location>
</feature>
<evidence type="ECO:0000256" key="2">
    <source>
        <dbReference type="SAM" id="Phobius"/>
    </source>
</evidence>
<reference evidence="3 4" key="1">
    <citation type="submission" date="2018-06" db="EMBL/GenBank/DDBJ databases">
        <title>Genomic Encyclopedia of Type Strains, Phase III (KMG-III): the genomes of soil and plant-associated and newly described type strains.</title>
        <authorList>
            <person name="Whitman W."/>
        </authorList>
    </citation>
    <scope>NUCLEOTIDE SEQUENCE [LARGE SCALE GENOMIC DNA]</scope>
    <source>
        <strain evidence="3 4">CECT 5889</strain>
    </source>
</reference>